<protein>
    <recommendedName>
        <fullName evidence="1">DUF4340 domain-containing protein</fullName>
    </recommendedName>
</protein>
<dbReference type="RefSeq" id="WP_084336819.1">
    <property type="nucleotide sequence ID" value="NZ_FNFD01000002.1"/>
</dbReference>
<dbReference type="STRING" id="137658.SAMN05216186_10248"/>
<evidence type="ECO:0000259" key="1">
    <source>
        <dbReference type="Pfam" id="PF14238"/>
    </source>
</evidence>
<gene>
    <name evidence="2" type="ORF">SAMN05216186_10248</name>
</gene>
<dbReference type="Pfam" id="PF14238">
    <property type="entry name" value="DUF4340"/>
    <property type="match status" value="1"/>
</dbReference>
<accession>A0A1G8UZL2</accession>
<keyword evidence="3" id="KW-1185">Reference proteome</keyword>
<reference evidence="2 3" key="1">
    <citation type="submission" date="2016-10" db="EMBL/GenBank/DDBJ databases">
        <authorList>
            <person name="de Groot N.N."/>
        </authorList>
    </citation>
    <scope>NUCLEOTIDE SEQUENCE [LARGE SCALE GENOMIC DNA]</scope>
    <source>
        <strain evidence="2 3">JCM 21544</strain>
    </source>
</reference>
<name>A0A1G8UZL2_9PSED</name>
<feature type="domain" description="DUF4340" evidence="1">
    <location>
        <begin position="70"/>
        <end position="246"/>
    </location>
</feature>
<dbReference type="EMBL" id="FNFD01000002">
    <property type="protein sequence ID" value="SDJ59251.1"/>
    <property type="molecule type" value="Genomic_DNA"/>
</dbReference>
<dbReference type="Proteomes" id="UP000198706">
    <property type="component" value="Unassembled WGS sequence"/>
</dbReference>
<dbReference type="InterPro" id="IPR025641">
    <property type="entry name" value="DUF4340"/>
</dbReference>
<proteinExistence type="predicted"/>
<organism evidence="2 3">
    <name type="scientific">Pseudomonas indica</name>
    <dbReference type="NCBI Taxonomy" id="137658"/>
    <lineage>
        <taxon>Bacteria</taxon>
        <taxon>Pseudomonadati</taxon>
        <taxon>Pseudomonadota</taxon>
        <taxon>Gammaproteobacteria</taxon>
        <taxon>Pseudomonadales</taxon>
        <taxon>Pseudomonadaceae</taxon>
        <taxon>Pseudomonas</taxon>
    </lineage>
</organism>
<evidence type="ECO:0000313" key="2">
    <source>
        <dbReference type="EMBL" id="SDJ59251.1"/>
    </source>
</evidence>
<dbReference type="AlphaFoldDB" id="A0A1G8UZL2"/>
<evidence type="ECO:0000313" key="3">
    <source>
        <dbReference type="Proteomes" id="UP000198706"/>
    </source>
</evidence>
<sequence>MGRRSLSFLALLAAALLIAFFWLQREPQPVATAQEPLLPMLQGKFNEVSAIEIQRPGQPLVRLARKDGVWVVPAKSDYPAAGQPLAELLRALSEARKVEAKTRNPEFHGRLGLAEQGKEGEQATRLTLERGTGEPVRLLIGKAAPQGRGQMVRLAGDPQVWLVNQSIEMPANELAWLDRRVTVIPFGDIREFDLRHAGEQLTLFRESKDEPNLKVRQMPQGQRLAYEAVANGMVMPLSRLDFAEAAPLAQVQFKGKPELEFTLATFASGRLKGAVYAQGGEHWLTLPEREGLSEAEVPAKADWTYRLEPYQYQAMAKKLKDLLPEKTP</sequence>